<gene>
    <name evidence="3" type="ORF">GGQ86_002969</name>
    <name evidence="2" type="ORF">XFLAVUS301_31670</name>
</gene>
<accession>A0A9W6FN06</accession>
<reference evidence="2" key="1">
    <citation type="submission" date="2022-12" db="EMBL/GenBank/DDBJ databases">
        <title>Reference genome sequencing for broad-spectrum identification of bacterial and archaeal isolates by mass spectrometry.</title>
        <authorList>
            <person name="Sekiguchi Y."/>
            <person name="Tourlousse D.M."/>
        </authorList>
    </citation>
    <scope>NUCLEOTIDE SEQUENCE</scope>
    <source>
        <strain evidence="2">301</strain>
    </source>
</reference>
<keyword evidence="5" id="KW-1185">Reference proteome</keyword>
<dbReference type="EMBL" id="BSDO01000004">
    <property type="protein sequence ID" value="GLI23493.1"/>
    <property type="molecule type" value="Genomic_DNA"/>
</dbReference>
<feature type="compositionally biased region" description="Polar residues" evidence="1">
    <location>
        <begin position="18"/>
        <end position="27"/>
    </location>
</feature>
<dbReference type="RefSeq" id="WP_281808342.1">
    <property type="nucleotide sequence ID" value="NZ_BSDO01000004.1"/>
</dbReference>
<dbReference type="Proteomes" id="UP001144397">
    <property type="component" value="Unassembled WGS sequence"/>
</dbReference>
<name>A0A9W6FN06_XANFL</name>
<evidence type="ECO:0000313" key="3">
    <source>
        <dbReference type="EMBL" id="MDR6334487.1"/>
    </source>
</evidence>
<evidence type="ECO:0000256" key="1">
    <source>
        <dbReference type="SAM" id="MobiDB-lite"/>
    </source>
</evidence>
<dbReference type="GeneID" id="95763950"/>
<dbReference type="EMBL" id="JAVDPY010000005">
    <property type="protein sequence ID" value="MDR6334487.1"/>
    <property type="molecule type" value="Genomic_DNA"/>
</dbReference>
<comment type="caution">
    <text evidence="2">The sequence shown here is derived from an EMBL/GenBank/DDBJ whole genome shotgun (WGS) entry which is preliminary data.</text>
</comment>
<protein>
    <submittedName>
        <fullName evidence="2">Uncharacterized protein</fullName>
    </submittedName>
</protein>
<reference evidence="3 5" key="2">
    <citation type="submission" date="2023-07" db="EMBL/GenBank/DDBJ databases">
        <title>Genomic Encyclopedia of Type Strains, Phase IV (KMG-IV): sequencing the most valuable type-strain genomes for metagenomic binning, comparative biology and taxonomic classification.</title>
        <authorList>
            <person name="Goeker M."/>
        </authorList>
    </citation>
    <scope>NUCLEOTIDE SEQUENCE [LARGE SCALE GENOMIC DNA]</scope>
    <source>
        <strain evidence="3 5">DSM 338</strain>
    </source>
</reference>
<dbReference type="AlphaFoldDB" id="A0A9W6FN06"/>
<organism evidence="2 4">
    <name type="scientific">Xanthobacter flavus</name>
    <dbReference type="NCBI Taxonomy" id="281"/>
    <lineage>
        <taxon>Bacteria</taxon>
        <taxon>Pseudomonadati</taxon>
        <taxon>Pseudomonadota</taxon>
        <taxon>Alphaproteobacteria</taxon>
        <taxon>Hyphomicrobiales</taxon>
        <taxon>Xanthobacteraceae</taxon>
        <taxon>Xanthobacter</taxon>
    </lineage>
</organism>
<sequence>MTAAWPSGLPAPMRNGWGEQSQPNTVPFTPEVGPPIRRRRSTVRTRISTMTFRMSGAQLQTFTSFFENDLKDGALRFTMAHPVTGASETWTIEDGTWAYDTVDVDLYDVSLKLRMLP</sequence>
<dbReference type="Proteomes" id="UP001245370">
    <property type="component" value="Unassembled WGS sequence"/>
</dbReference>
<evidence type="ECO:0000313" key="2">
    <source>
        <dbReference type="EMBL" id="GLI23493.1"/>
    </source>
</evidence>
<feature type="region of interest" description="Disordered" evidence="1">
    <location>
        <begin position="1"/>
        <end position="36"/>
    </location>
</feature>
<evidence type="ECO:0000313" key="4">
    <source>
        <dbReference type="Proteomes" id="UP001144397"/>
    </source>
</evidence>
<evidence type="ECO:0000313" key="5">
    <source>
        <dbReference type="Proteomes" id="UP001245370"/>
    </source>
</evidence>
<proteinExistence type="predicted"/>